<proteinExistence type="predicted"/>
<gene>
    <name evidence="1" type="ORF">SAMN05216277_11050</name>
</gene>
<dbReference type="EMBL" id="FOXI01000010">
    <property type="protein sequence ID" value="SFP85358.1"/>
    <property type="molecule type" value="Genomic_DNA"/>
</dbReference>
<dbReference type="RefSeq" id="WP_143076951.1">
    <property type="nucleotide sequence ID" value="NZ_FOXI01000010.1"/>
</dbReference>
<accession>A0A1I5TQU6</accession>
<dbReference type="AlphaFoldDB" id="A0A1I5TQU6"/>
<name>A0A1I5TQU6_9EURY</name>
<evidence type="ECO:0008006" key="3">
    <source>
        <dbReference type="Google" id="ProtNLM"/>
    </source>
</evidence>
<keyword evidence="2" id="KW-1185">Reference proteome</keyword>
<protein>
    <recommendedName>
        <fullName evidence="3">SipW-cognate class signal peptide</fullName>
    </recommendedName>
</protein>
<dbReference type="Proteomes" id="UP000183769">
    <property type="component" value="Unassembled WGS sequence"/>
</dbReference>
<organism evidence="1 2">
    <name type="scientific">Halolamina pelagica</name>
    <dbReference type="NCBI Taxonomy" id="699431"/>
    <lineage>
        <taxon>Archaea</taxon>
        <taxon>Methanobacteriati</taxon>
        <taxon>Methanobacteriota</taxon>
        <taxon>Stenosarchaea group</taxon>
        <taxon>Halobacteria</taxon>
        <taxon>Halobacteriales</taxon>
        <taxon>Haloferacaceae</taxon>
    </lineage>
</organism>
<evidence type="ECO:0000313" key="1">
    <source>
        <dbReference type="EMBL" id="SFP85358.1"/>
    </source>
</evidence>
<sequence length="173" mass="17481">MQRRTVIASVGAILGTSVGTAAYTSATVTRDATFAVATDASSALIGLNAGTTAGVTESGDALSIAVQDLNTDGTFVYGDGANIDTSHAFSIINNDGSERSFTLGYDTAGVTFELFQQGTDWTDATSLGTVDSTTDVTWTAAAAEEIRAVMTIDTTGVASGATDLDGTLTVSAN</sequence>
<reference evidence="2" key="1">
    <citation type="submission" date="2016-10" db="EMBL/GenBank/DDBJ databases">
        <authorList>
            <person name="Varghese N."/>
            <person name="Submissions S."/>
        </authorList>
    </citation>
    <scope>NUCLEOTIDE SEQUENCE [LARGE SCALE GENOMIC DNA]</scope>
    <source>
        <strain evidence="2">CGMCC 1.10329</strain>
    </source>
</reference>
<dbReference type="OrthoDB" id="374509at2157"/>
<evidence type="ECO:0000313" key="2">
    <source>
        <dbReference type="Proteomes" id="UP000183769"/>
    </source>
</evidence>